<sequence>MARRKGPRSQAAAAAAVLAPACRPARPRGSAACPCPGPLPGSYAGMPRALSRRPPPLPLPAEVPQRRCRTGGRELVAYAGNASTQHRAAAFAQRLRTPPPPRPHPPLAPPAVGRAGRRRIPRARLGSPAAAEIFLQGSRAAARLRPPPRVHLGPRPRPPAFPARRVLPPPAATTGTCRLQASSPPRPRPPFCSGLPSSYAAAERCRATATARVQFR</sequence>
<proteinExistence type="predicted"/>
<dbReference type="Proteomes" id="UP000823388">
    <property type="component" value="Chromosome 2K"/>
</dbReference>
<evidence type="ECO:0000313" key="3">
    <source>
        <dbReference type="Proteomes" id="UP000823388"/>
    </source>
</evidence>
<organism evidence="2 3">
    <name type="scientific">Panicum virgatum</name>
    <name type="common">Blackwell switchgrass</name>
    <dbReference type="NCBI Taxonomy" id="38727"/>
    <lineage>
        <taxon>Eukaryota</taxon>
        <taxon>Viridiplantae</taxon>
        <taxon>Streptophyta</taxon>
        <taxon>Embryophyta</taxon>
        <taxon>Tracheophyta</taxon>
        <taxon>Spermatophyta</taxon>
        <taxon>Magnoliopsida</taxon>
        <taxon>Liliopsida</taxon>
        <taxon>Poales</taxon>
        <taxon>Poaceae</taxon>
        <taxon>PACMAD clade</taxon>
        <taxon>Panicoideae</taxon>
        <taxon>Panicodae</taxon>
        <taxon>Paniceae</taxon>
        <taxon>Panicinae</taxon>
        <taxon>Panicum</taxon>
        <taxon>Panicum sect. Hiantes</taxon>
    </lineage>
</organism>
<feature type="region of interest" description="Disordered" evidence="1">
    <location>
        <begin position="145"/>
        <end position="191"/>
    </location>
</feature>
<name>A0A8T0VWZ6_PANVG</name>
<keyword evidence="3" id="KW-1185">Reference proteome</keyword>
<dbReference type="AlphaFoldDB" id="A0A8T0VWZ6"/>
<gene>
    <name evidence="2" type="ORF">PVAP13_2KG075874</name>
</gene>
<evidence type="ECO:0000256" key="1">
    <source>
        <dbReference type="SAM" id="MobiDB-lite"/>
    </source>
</evidence>
<feature type="compositionally biased region" description="Pro residues" evidence="1">
    <location>
        <begin position="155"/>
        <end position="171"/>
    </location>
</feature>
<comment type="caution">
    <text evidence="2">The sequence shown here is derived from an EMBL/GenBank/DDBJ whole genome shotgun (WGS) entry which is preliminary data.</text>
</comment>
<dbReference type="EMBL" id="CM029039">
    <property type="protein sequence ID" value="KAG2641411.1"/>
    <property type="molecule type" value="Genomic_DNA"/>
</dbReference>
<protein>
    <submittedName>
        <fullName evidence="2">Uncharacterized protein</fullName>
    </submittedName>
</protein>
<evidence type="ECO:0000313" key="2">
    <source>
        <dbReference type="EMBL" id="KAG2641411.1"/>
    </source>
</evidence>
<reference evidence="2" key="1">
    <citation type="submission" date="2020-05" db="EMBL/GenBank/DDBJ databases">
        <title>WGS assembly of Panicum virgatum.</title>
        <authorList>
            <person name="Lovell J.T."/>
            <person name="Jenkins J."/>
            <person name="Shu S."/>
            <person name="Juenger T.E."/>
            <person name="Schmutz J."/>
        </authorList>
    </citation>
    <scope>NUCLEOTIDE SEQUENCE</scope>
    <source>
        <strain evidence="2">AP13</strain>
    </source>
</reference>
<accession>A0A8T0VWZ6</accession>